<dbReference type="RefSeq" id="WP_210663086.1">
    <property type="nucleotide sequence ID" value="NZ_JAGKSP010000015.1"/>
</dbReference>
<gene>
    <name evidence="6" type="ORF">I8J30_25880</name>
</gene>
<organism evidence="6 7">
    <name type="scientific">Paenibacillus lignilyticus</name>
    <dbReference type="NCBI Taxonomy" id="1172615"/>
    <lineage>
        <taxon>Bacteria</taxon>
        <taxon>Bacillati</taxon>
        <taxon>Bacillota</taxon>
        <taxon>Bacilli</taxon>
        <taxon>Bacillales</taxon>
        <taxon>Paenibacillaceae</taxon>
        <taxon>Paenibacillus</taxon>
    </lineage>
</organism>
<evidence type="ECO:0000259" key="5">
    <source>
        <dbReference type="PROSITE" id="PS50932"/>
    </source>
</evidence>
<keyword evidence="3 6" id="KW-0238">DNA-binding</keyword>
<dbReference type="InterPro" id="IPR000843">
    <property type="entry name" value="HTH_LacI"/>
</dbReference>
<evidence type="ECO:0000256" key="1">
    <source>
        <dbReference type="ARBA" id="ARBA00022491"/>
    </source>
</evidence>
<evidence type="ECO:0000256" key="4">
    <source>
        <dbReference type="ARBA" id="ARBA00023163"/>
    </source>
</evidence>
<evidence type="ECO:0000313" key="7">
    <source>
        <dbReference type="Proteomes" id="UP000673394"/>
    </source>
</evidence>
<dbReference type="GO" id="GO:0003677">
    <property type="term" value="F:DNA binding"/>
    <property type="evidence" value="ECO:0007669"/>
    <property type="project" value="UniProtKB-KW"/>
</dbReference>
<dbReference type="PROSITE" id="PS50932">
    <property type="entry name" value="HTH_LACI_2"/>
    <property type="match status" value="1"/>
</dbReference>
<dbReference type="EMBL" id="JAGKSP010000015">
    <property type="protein sequence ID" value="MBP3966137.1"/>
    <property type="molecule type" value="Genomic_DNA"/>
</dbReference>
<keyword evidence="1" id="KW-0678">Repressor</keyword>
<dbReference type="SUPFAM" id="SSF53822">
    <property type="entry name" value="Periplasmic binding protein-like I"/>
    <property type="match status" value="1"/>
</dbReference>
<evidence type="ECO:0000256" key="3">
    <source>
        <dbReference type="ARBA" id="ARBA00023125"/>
    </source>
</evidence>
<keyword evidence="2" id="KW-0805">Transcription regulation</keyword>
<comment type="caution">
    <text evidence="6">The sequence shown here is derived from an EMBL/GenBank/DDBJ whole genome shotgun (WGS) entry which is preliminary data.</text>
</comment>
<dbReference type="PANTHER" id="PTHR30146">
    <property type="entry name" value="LACI-RELATED TRANSCRIPTIONAL REPRESSOR"/>
    <property type="match status" value="1"/>
</dbReference>
<evidence type="ECO:0000256" key="2">
    <source>
        <dbReference type="ARBA" id="ARBA00023015"/>
    </source>
</evidence>
<dbReference type="Proteomes" id="UP000673394">
    <property type="component" value="Unassembled WGS sequence"/>
</dbReference>
<keyword evidence="4" id="KW-0804">Transcription</keyword>
<dbReference type="SMART" id="SM00354">
    <property type="entry name" value="HTH_LACI"/>
    <property type="match status" value="1"/>
</dbReference>
<dbReference type="SUPFAM" id="SSF47413">
    <property type="entry name" value="lambda repressor-like DNA-binding domains"/>
    <property type="match status" value="1"/>
</dbReference>
<dbReference type="InterPro" id="IPR046335">
    <property type="entry name" value="LacI/GalR-like_sensor"/>
</dbReference>
<dbReference type="Pfam" id="PF13377">
    <property type="entry name" value="Peripla_BP_3"/>
    <property type="match status" value="1"/>
</dbReference>
<accession>A0ABS5CJT7</accession>
<dbReference type="Gene3D" id="3.40.50.2300">
    <property type="match status" value="2"/>
</dbReference>
<sequence>MAQKISMQQLADRLGVSKYTVSQALAGKPGVSEATRKEVTALAGALGYKMRPLPAGPPEEAQVTRIVHIGLDEHHAKEPHFWQRVREGLEAGCRMHGLTPQFFTFGMADNRTAQDWLEPEPEADDAAAGTAAGFIIAGKCPLDTLLKLKRLGLPIVLADHEEPLIGADAVLNANTDAGRMACHHLLTQGCKSLAFVGRDSFAVSFRERWWGCRLAMDEAKEGRRGDGEPGKTAAQLKKWTVPYGSAQWHSWQTALERRLDVMYNTAMAGKEADDRQEELPDGYICANDDIALYLLQLLHQKGVMKNVRVVGIDNTAPGMDAVIPLTTVDLAKEWLGIRAVEQFARKLAQSEAQPEKIILSARLVVRNSG</sequence>
<dbReference type="CDD" id="cd01392">
    <property type="entry name" value="HTH_LacI"/>
    <property type="match status" value="1"/>
</dbReference>
<proteinExistence type="predicted"/>
<reference evidence="6 7" key="1">
    <citation type="submission" date="2021-04" db="EMBL/GenBank/DDBJ databases">
        <title>Paenibacillus sp. DLE-14 whole genome sequence.</title>
        <authorList>
            <person name="Ham Y.J."/>
        </authorList>
    </citation>
    <scope>NUCLEOTIDE SEQUENCE [LARGE SCALE GENOMIC DNA]</scope>
    <source>
        <strain evidence="6 7">DLE-14</strain>
    </source>
</reference>
<dbReference type="Gene3D" id="1.10.260.40">
    <property type="entry name" value="lambda repressor-like DNA-binding domains"/>
    <property type="match status" value="1"/>
</dbReference>
<dbReference type="PANTHER" id="PTHR30146:SF148">
    <property type="entry name" value="HTH-TYPE TRANSCRIPTIONAL REPRESSOR PURR-RELATED"/>
    <property type="match status" value="1"/>
</dbReference>
<dbReference type="InterPro" id="IPR010982">
    <property type="entry name" value="Lambda_DNA-bd_dom_sf"/>
</dbReference>
<evidence type="ECO:0000313" key="6">
    <source>
        <dbReference type="EMBL" id="MBP3966137.1"/>
    </source>
</evidence>
<protein>
    <submittedName>
        <fullName evidence="6">LacI family DNA-binding transcriptional regulator</fullName>
    </submittedName>
</protein>
<dbReference type="Pfam" id="PF00356">
    <property type="entry name" value="LacI"/>
    <property type="match status" value="1"/>
</dbReference>
<name>A0ABS5CJT7_9BACL</name>
<dbReference type="InterPro" id="IPR028082">
    <property type="entry name" value="Peripla_BP_I"/>
</dbReference>
<keyword evidence="7" id="KW-1185">Reference proteome</keyword>
<feature type="domain" description="HTH lacI-type" evidence="5">
    <location>
        <begin position="5"/>
        <end position="49"/>
    </location>
</feature>